<evidence type="ECO:0000313" key="2">
    <source>
        <dbReference type="EMBL" id="KAG8059381.1"/>
    </source>
</evidence>
<feature type="compositionally biased region" description="Acidic residues" evidence="1">
    <location>
        <begin position="14"/>
        <end position="23"/>
    </location>
</feature>
<dbReference type="Proteomes" id="UP000729402">
    <property type="component" value="Unassembled WGS sequence"/>
</dbReference>
<evidence type="ECO:0000256" key="1">
    <source>
        <dbReference type="SAM" id="MobiDB-lite"/>
    </source>
</evidence>
<dbReference type="AlphaFoldDB" id="A0A8J5RRS2"/>
<organism evidence="2 3">
    <name type="scientific">Zizania palustris</name>
    <name type="common">Northern wild rice</name>
    <dbReference type="NCBI Taxonomy" id="103762"/>
    <lineage>
        <taxon>Eukaryota</taxon>
        <taxon>Viridiplantae</taxon>
        <taxon>Streptophyta</taxon>
        <taxon>Embryophyta</taxon>
        <taxon>Tracheophyta</taxon>
        <taxon>Spermatophyta</taxon>
        <taxon>Magnoliopsida</taxon>
        <taxon>Liliopsida</taxon>
        <taxon>Poales</taxon>
        <taxon>Poaceae</taxon>
        <taxon>BOP clade</taxon>
        <taxon>Oryzoideae</taxon>
        <taxon>Oryzeae</taxon>
        <taxon>Zizaniinae</taxon>
        <taxon>Zizania</taxon>
    </lineage>
</organism>
<protein>
    <submittedName>
        <fullName evidence="2">Uncharacterized protein</fullName>
    </submittedName>
</protein>
<dbReference type="EMBL" id="JAAALK010000287">
    <property type="protein sequence ID" value="KAG8059381.1"/>
    <property type="molecule type" value="Genomic_DNA"/>
</dbReference>
<reference evidence="2" key="2">
    <citation type="submission" date="2021-02" db="EMBL/GenBank/DDBJ databases">
        <authorList>
            <person name="Kimball J.A."/>
            <person name="Haas M.W."/>
            <person name="Macchietto M."/>
            <person name="Kono T."/>
            <person name="Duquette J."/>
            <person name="Shao M."/>
        </authorList>
    </citation>
    <scope>NUCLEOTIDE SEQUENCE</scope>
    <source>
        <tissue evidence="2">Fresh leaf tissue</tissue>
    </source>
</reference>
<gene>
    <name evidence="2" type="ORF">GUJ93_ZPchr0002g23495</name>
</gene>
<accession>A0A8J5RRS2</accession>
<comment type="caution">
    <text evidence="2">The sequence shown here is derived from an EMBL/GenBank/DDBJ whole genome shotgun (WGS) entry which is preliminary data.</text>
</comment>
<reference evidence="2" key="1">
    <citation type="journal article" date="2021" name="bioRxiv">
        <title>Whole Genome Assembly and Annotation of Northern Wild Rice, Zizania palustris L., Supports a Whole Genome Duplication in the Zizania Genus.</title>
        <authorList>
            <person name="Haas M."/>
            <person name="Kono T."/>
            <person name="Macchietto M."/>
            <person name="Millas R."/>
            <person name="McGilp L."/>
            <person name="Shao M."/>
            <person name="Duquette J."/>
            <person name="Hirsch C.N."/>
            <person name="Kimball J."/>
        </authorList>
    </citation>
    <scope>NUCLEOTIDE SEQUENCE</scope>
    <source>
        <tissue evidence="2">Fresh leaf tissue</tissue>
    </source>
</reference>
<evidence type="ECO:0000313" key="3">
    <source>
        <dbReference type="Proteomes" id="UP000729402"/>
    </source>
</evidence>
<keyword evidence="3" id="KW-1185">Reference proteome</keyword>
<proteinExistence type="predicted"/>
<feature type="region of interest" description="Disordered" evidence="1">
    <location>
        <begin position="1"/>
        <end position="23"/>
    </location>
</feature>
<sequence length="73" mass="7969">MDELSKEAVLVVPDSEDGQEDLTPEDIVLLPDSEDEQKDLTPNNVTLLPGCCSGLHDMKDHQLNVVLCYLCGA</sequence>
<name>A0A8J5RRS2_ZIZPA</name>